<keyword evidence="1" id="KW-0812">Transmembrane</keyword>
<comment type="caution">
    <text evidence="2">The sequence shown here is derived from an EMBL/GenBank/DDBJ whole genome shotgun (WGS) entry which is preliminary data.</text>
</comment>
<accession>A0A1F7L2A4</accession>
<evidence type="ECO:0000313" key="2">
    <source>
        <dbReference type="EMBL" id="OGK74265.1"/>
    </source>
</evidence>
<evidence type="ECO:0000313" key="3">
    <source>
        <dbReference type="Proteomes" id="UP000177050"/>
    </source>
</evidence>
<feature type="transmembrane region" description="Helical" evidence="1">
    <location>
        <begin position="60"/>
        <end position="81"/>
    </location>
</feature>
<organism evidence="2 3">
    <name type="scientific">Candidatus Roizmanbacteria bacterium RIFOXYD1_FULL_38_12</name>
    <dbReference type="NCBI Taxonomy" id="1802093"/>
    <lineage>
        <taxon>Bacteria</taxon>
        <taxon>Candidatus Roizmaniibacteriota</taxon>
    </lineage>
</organism>
<reference evidence="2 3" key="1">
    <citation type="journal article" date="2016" name="Nat. Commun.">
        <title>Thousands of microbial genomes shed light on interconnected biogeochemical processes in an aquifer system.</title>
        <authorList>
            <person name="Anantharaman K."/>
            <person name="Brown C.T."/>
            <person name="Hug L.A."/>
            <person name="Sharon I."/>
            <person name="Castelle C.J."/>
            <person name="Probst A.J."/>
            <person name="Thomas B.C."/>
            <person name="Singh A."/>
            <person name="Wilkins M.J."/>
            <person name="Karaoz U."/>
            <person name="Brodie E.L."/>
            <person name="Williams K.H."/>
            <person name="Hubbard S.S."/>
            <person name="Banfield J.F."/>
        </authorList>
    </citation>
    <scope>NUCLEOTIDE SEQUENCE [LARGE SCALE GENOMIC DNA]</scope>
</reference>
<protein>
    <submittedName>
        <fullName evidence="2">Uncharacterized protein</fullName>
    </submittedName>
</protein>
<dbReference type="AlphaFoldDB" id="A0A1F7L2A4"/>
<sequence length="82" mass="9315">MDNINIDNIGSLISGTSLGFFFIKSFSIVFSLLFTTYAVVLYKQVQEISKAVQNDRNKFIILISLLQIFIGIFLLFFSILLV</sequence>
<keyword evidence="1" id="KW-0472">Membrane</keyword>
<feature type="transmembrane region" description="Helical" evidence="1">
    <location>
        <begin position="20"/>
        <end position="40"/>
    </location>
</feature>
<proteinExistence type="predicted"/>
<dbReference type="Proteomes" id="UP000177050">
    <property type="component" value="Unassembled WGS sequence"/>
</dbReference>
<keyword evidence="1" id="KW-1133">Transmembrane helix</keyword>
<dbReference type="Pfam" id="PF18901">
    <property type="entry name" value="DUF5657"/>
    <property type="match status" value="1"/>
</dbReference>
<dbReference type="EMBL" id="MGBR01000001">
    <property type="protein sequence ID" value="OGK74265.1"/>
    <property type="molecule type" value="Genomic_DNA"/>
</dbReference>
<evidence type="ECO:0000256" key="1">
    <source>
        <dbReference type="SAM" id="Phobius"/>
    </source>
</evidence>
<dbReference type="InterPro" id="IPR043716">
    <property type="entry name" value="DUF5657"/>
</dbReference>
<gene>
    <name evidence="2" type="ORF">A3K52_05895</name>
</gene>
<name>A0A1F7L2A4_9BACT</name>